<dbReference type="GO" id="GO:0008506">
    <property type="term" value="F:sucrose:proton symporter activity"/>
    <property type="evidence" value="ECO:0007669"/>
    <property type="project" value="TreeGrafter"/>
</dbReference>
<dbReference type="RefSeq" id="XP_023002312.1">
    <property type="nucleotide sequence ID" value="XM_023146544.1"/>
</dbReference>
<feature type="region of interest" description="Disordered" evidence="10">
    <location>
        <begin position="1"/>
        <end position="26"/>
    </location>
</feature>
<feature type="transmembrane region" description="Helical" evidence="11">
    <location>
        <begin position="441"/>
        <end position="463"/>
    </location>
</feature>
<keyword evidence="12" id="KW-1185">Reference proteome</keyword>
<evidence type="ECO:0000256" key="4">
    <source>
        <dbReference type="ARBA" id="ARBA00022448"/>
    </source>
</evidence>
<dbReference type="OrthoDB" id="28755at2759"/>
<evidence type="ECO:0000313" key="12">
    <source>
        <dbReference type="Proteomes" id="UP000504608"/>
    </source>
</evidence>
<comment type="similarity">
    <text evidence="3">Belongs to the glycoside-pentoside-hexuronide (GPH) cation symporter transporter (TC 2.A.2.4) family.</text>
</comment>
<feature type="transmembrane region" description="Helical" evidence="11">
    <location>
        <begin position="221"/>
        <end position="242"/>
    </location>
</feature>
<reference evidence="13" key="1">
    <citation type="submission" date="2025-08" db="UniProtKB">
        <authorList>
            <consortium name="RefSeq"/>
        </authorList>
    </citation>
    <scope>IDENTIFICATION</scope>
    <source>
        <tissue evidence="13">Young leaves</tissue>
    </source>
</reference>
<dbReference type="NCBIfam" id="TIGR01301">
    <property type="entry name" value="GPH_sucrose"/>
    <property type="match status" value="1"/>
</dbReference>
<keyword evidence="7" id="KW-0769">Symport</keyword>
<dbReference type="PANTHER" id="PTHR19432">
    <property type="entry name" value="SUGAR TRANSPORTER"/>
    <property type="match status" value="1"/>
</dbReference>
<dbReference type="FunFam" id="1.20.1250.20:FF:000174">
    <property type="entry name" value="Sucrose transport protein"/>
    <property type="match status" value="1"/>
</dbReference>
<dbReference type="InterPro" id="IPR005989">
    <property type="entry name" value="Suc_symporter_pln"/>
</dbReference>
<feature type="transmembrane region" description="Helical" evidence="11">
    <location>
        <begin position="35"/>
        <end position="55"/>
    </location>
</feature>
<keyword evidence="4" id="KW-0813">Transport</keyword>
<dbReference type="SUPFAM" id="SSF103473">
    <property type="entry name" value="MFS general substrate transporter"/>
    <property type="match status" value="1"/>
</dbReference>
<dbReference type="Pfam" id="PF07690">
    <property type="entry name" value="MFS_1"/>
    <property type="match status" value="1"/>
</dbReference>
<keyword evidence="6 11" id="KW-0812">Transmembrane</keyword>
<dbReference type="UniPathway" id="UPA00238"/>
<keyword evidence="5" id="KW-0762">Sugar transport</keyword>
<dbReference type="PANTHER" id="PTHR19432:SF90">
    <property type="entry name" value="SUCROSE TRANSPORT PROTEIN SUC4"/>
    <property type="match status" value="1"/>
</dbReference>
<dbReference type="InterPro" id="IPR011701">
    <property type="entry name" value="MFS"/>
</dbReference>
<feature type="compositionally biased region" description="Basic and acidic residues" evidence="10">
    <location>
        <begin position="1"/>
        <end position="11"/>
    </location>
</feature>
<feature type="transmembrane region" description="Helical" evidence="11">
    <location>
        <begin position="140"/>
        <end position="158"/>
    </location>
</feature>
<dbReference type="GO" id="GO:0005773">
    <property type="term" value="C:vacuole"/>
    <property type="evidence" value="ECO:0007669"/>
    <property type="project" value="TreeGrafter"/>
</dbReference>
<dbReference type="GO" id="GO:0005985">
    <property type="term" value="P:sucrose metabolic process"/>
    <property type="evidence" value="ECO:0007669"/>
    <property type="project" value="UniProtKB-UniPathway"/>
</dbReference>
<sequence length="507" mass="54914">MVMPESSERHRTASRRANQPPTRPQLGARVPLKRLLRVASVACGIQFGWALQLSLLTPYIQELGIPHAWSSLIWLCGPLSGLFVQPLVGHMSDRCTSRYGRRRPFIVAGALSIVLAVLIIGHSADLGWLLGDRGDVRPRAIGFFVFGFWILDVANNLTQGPCRALLADLTGKDHRRNRVANAYFSLFMAIGNVFGYATGSFSGWCKILPFTLTSACSVNCANLKSAFLIDVVFIAITTYLSVSAAQEISLDSSGRSSLVVEDGMGQSSHASEAFLWELFHTFRHFSGYIWVILLVTSLTWVAWFPFILFDTDWMGREIYGGKPNEGQNYSSGVRMGAFGLMFNSVVLGITSLLMEKLCRKWGAGFVWGISNIFMALCFLSILVVTYVANNMGYIGHELPPNSIVSAALIIFALLGVPLAITYSIPYAMISSRVESLQLGQGLSAGVLNLAIVIPQVVVSLGSGPWDQLFGGGNSPAFAVAAFAAFASGLIAILALPRSSAQSPRALT</sequence>
<protein>
    <submittedName>
        <fullName evidence="13">Sucrose transport protein SUC4 isoform X1</fullName>
    </submittedName>
</protein>
<feature type="transmembrane region" description="Helical" evidence="11">
    <location>
        <begin position="105"/>
        <end position="128"/>
    </location>
</feature>
<dbReference type="AlphaFoldDB" id="A0A6J1KJ61"/>
<organism evidence="12 13">
    <name type="scientific">Cucurbita maxima</name>
    <name type="common">Pumpkin</name>
    <name type="synonym">Winter squash</name>
    <dbReference type="NCBI Taxonomy" id="3661"/>
    <lineage>
        <taxon>Eukaryota</taxon>
        <taxon>Viridiplantae</taxon>
        <taxon>Streptophyta</taxon>
        <taxon>Embryophyta</taxon>
        <taxon>Tracheophyta</taxon>
        <taxon>Spermatophyta</taxon>
        <taxon>Magnoliopsida</taxon>
        <taxon>eudicotyledons</taxon>
        <taxon>Gunneridae</taxon>
        <taxon>Pentapetalae</taxon>
        <taxon>rosids</taxon>
        <taxon>fabids</taxon>
        <taxon>Cucurbitales</taxon>
        <taxon>Cucurbitaceae</taxon>
        <taxon>Cucurbiteae</taxon>
        <taxon>Cucurbita</taxon>
    </lineage>
</organism>
<keyword evidence="9 11" id="KW-0472">Membrane</keyword>
<evidence type="ECO:0000256" key="11">
    <source>
        <dbReference type="SAM" id="Phobius"/>
    </source>
</evidence>
<dbReference type="CDD" id="cd17313">
    <property type="entry name" value="MFS_SLC45_SUC"/>
    <property type="match status" value="1"/>
</dbReference>
<dbReference type="GO" id="GO:0005886">
    <property type="term" value="C:plasma membrane"/>
    <property type="evidence" value="ECO:0007669"/>
    <property type="project" value="InterPro"/>
</dbReference>
<feature type="transmembrane region" description="Helical" evidence="11">
    <location>
        <begin position="329"/>
        <end position="353"/>
    </location>
</feature>
<proteinExistence type="inferred from homology"/>
<feature type="transmembrane region" description="Helical" evidence="11">
    <location>
        <begin position="475"/>
        <end position="495"/>
    </location>
</feature>
<accession>A0A6J1KJ61</accession>
<gene>
    <name evidence="13" type="primary">LOC111496188</name>
</gene>
<name>A0A6J1KJ61_CUCMA</name>
<evidence type="ECO:0000256" key="2">
    <source>
        <dbReference type="ARBA" id="ARBA00004914"/>
    </source>
</evidence>
<dbReference type="Proteomes" id="UP000504608">
    <property type="component" value="Unplaced"/>
</dbReference>
<feature type="transmembrane region" description="Helical" evidence="11">
    <location>
        <begin position="408"/>
        <end position="429"/>
    </location>
</feature>
<dbReference type="Gene3D" id="1.20.1250.20">
    <property type="entry name" value="MFS general substrate transporter like domains"/>
    <property type="match status" value="1"/>
</dbReference>
<evidence type="ECO:0000256" key="6">
    <source>
        <dbReference type="ARBA" id="ARBA00022692"/>
    </source>
</evidence>
<feature type="transmembrane region" description="Helical" evidence="11">
    <location>
        <begin position="365"/>
        <end position="388"/>
    </location>
</feature>
<dbReference type="KEGG" id="cmax:111496188"/>
<evidence type="ECO:0000256" key="7">
    <source>
        <dbReference type="ARBA" id="ARBA00022847"/>
    </source>
</evidence>
<comment type="pathway">
    <text evidence="2">Glycan biosynthesis; sucrose metabolism.</text>
</comment>
<dbReference type="InterPro" id="IPR036259">
    <property type="entry name" value="MFS_trans_sf"/>
</dbReference>
<evidence type="ECO:0000256" key="10">
    <source>
        <dbReference type="SAM" id="MobiDB-lite"/>
    </source>
</evidence>
<feature type="transmembrane region" description="Helical" evidence="11">
    <location>
        <begin position="67"/>
        <end position="84"/>
    </location>
</feature>
<feature type="transmembrane region" description="Helical" evidence="11">
    <location>
        <begin position="179"/>
        <end position="201"/>
    </location>
</feature>
<evidence type="ECO:0000313" key="13">
    <source>
        <dbReference type="RefSeq" id="XP_023002312.1"/>
    </source>
</evidence>
<keyword evidence="8 11" id="KW-1133">Transmembrane helix</keyword>
<evidence type="ECO:0000256" key="9">
    <source>
        <dbReference type="ARBA" id="ARBA00023136"/>
    </source>
</evidence>
<comment type="subcellular location">
    <subcellularLocation>
        <location evidence="1">Membrane</location>
        <topology evidence="1">Multi-pass membrane protein</topology>
    </subcellularLocation>
</comment>
<dbReference type="GeneID" id="111496188"/>
<evidence type="ECO:0000256" key="3">
    <source>
        <dbReference type="ARBA" id="ARBA00007134"/>
    </source>
</evidence>
<evidence type="ECO:0000256" key="5">
    <source>
        <dbReference type="ARBA" id="ARBA00022597"/>
    </source>
</evidence>
<evidence type="ECO:0000256" key="8">
    <source>
        <dbReference type="ARBA" id="ARBA00022989"/>
    </source>
</evidence>
<evidence type="ECO:0000256" key="1">
    <source>
        <dbReference type="ARBA" id="ARBA00004141"/>
    </source>
</evidence>
<feature type="transmembrane region" description="Helical" evidence="11">
    <location>
        <begin position="288"/>
        <end position="309"/>
    </location>
</feature>